<reference evidence="1 2" key="1">
    <citation type="journal article" date="2021" name="ISME J.">
        <title>Genomic evolution of the class Acidithiobacillia: deep-branching Proteobacteria living in extreme acidic conditions.</title>
        <authorList>
            <person name="Moya-Beltran A."/>
            <person name="Beard S."/>
            <person name="Rojas-Villalobos C."/>
            <person name="Issotta F."/>
            <person name="Gallardo Y."/>
            <person name="Ulloa R."/>
            <person name="Giaveno A."/>
            <person name="Degli Esposti M."/>
            <person name="Johnson D.B."/>
            <person name="Quatrini R."/>
        </authorList>
    </citation>
    <scope>NUCLEOTIDE SEQUENCE [LARGE SCALE GENOMIC DNA]</scope>
    <source>
        <strain evidence="1 2">CF3</strain>
    </source>
</reference>
<evidence type="ECO:0000313" key="2">
    <source>
        <dbReference type="Proteomes" id="UP001196097"/>
    </source>
</evidence>
<name>A0ACD5IIV2_9PROT</name>
<dbReference type="EMBL" id="CP130946">
    <property type="protein sequence ID" value="XRP73668.1"/>
    <property type="molecule type" value="Genomic_DNA"/>
</dbReference>
<protein>
    <submittedName>
        <fullName evidence="1">GNAT family N-acetyltransferase</fullName>
    </submittedName>
</protein>
<accession>A0ACD5IIV2</accession>
<keyword evidence="2" id="KW-1185">Reference proteome</keyword>
<evidence type="ECO:0000313" key="1">
    <source>
        <dbReference type="EMBL" id="XRP73668.1"/>
    </source>
</evidence>
<dbReference type="Proteomes" id="UP001196097">
    <property type="component" value="Chromosome"/>
</dbReference>
<proteinExistence type="predicted"/>
<sequence length="193" mass="21379">MLATHMRIREAYESDTQNIAQLHAASWRSAYRGMLSDAYLDGEVEAERLTLWRKRFSQLPSNQRVIVAESAGEIAGFACAYGSDDPLWGTLLENIHVSQTHKRQGVGAKLMRAVASWSAQTHAGHGIYLWVLKLNLGAQMFYERLGAENVGSDIWIPPDGGAIPKFRFAWRQAEALLSAVANFSFNGTPDGAR</sequence>
<organism evidence="1 2">
    <name type="scientific">Acidithiobacillus ferruginosus</name>
    <dbReference type="NCBI Taxonomy" id="3063951"/>
    <lineage>
        <taxon>Bacteria</taxon>
        <taxon>Pseudomonadati</taxon>
        <taxon>Pseudomonadota</taxon>
        <taxon>Acidithiobacillia</taxon>
        <taxon>Acidithiobacillales</taxon>
        <taxon>Acidithiobacillaceae</taxon>
        <taxon>Acidithiobacillus</taxon>
    </lineage>
</organism>
<gene>
    <name evidence="1" type="ORF">HF292_003205</name>
</gene>